<sequence length="74" mass="8202">AILAEAYVSFLGLGVQPPTATWGNMLDQAYHHLETEPWMWIFPGMFILLTVLGINFVGDGLRDALDPRALAETE</sequence>
<dbReference type="GO" id="GO:0005886">
    <property type="term" value="C:plasma membrane"/>
    <property type="evidence" value="ECO:0007669"/>
    <property type="project" value="UniProtKB-SubCell"/>
</dbReference>
<organism evidence="8">
    <name type="scientific">marine sediment metagenome</name>
    <dbReference type="NCBI Taxonomy" id="412755"/>
    <lineage>
        <taxon>unclassified sequences</taxon>
        <taxon>metagenomes</taxon>
        <taxon>ecological metagenomes</taxon>
    </lineage>
</organism>
<evidence type="ECO:0000259" key="7">
    <source>
        <dbReference type="Pfam" id="PF00528"/>
    </source>
</evidence>
<dbReference type="PANTHER" id="PTHR43386">
    <property type="entry name" value="OLIGOPEPTIDE TRANSPORT SYSTEM PERMEASE PROTEIN APPC"/>
    <property type="match status" value="1"/>
</dbReference>
<evidence type="ECO:0000256" key="4">
    <source>
        <dbReference type="ARBA" id="ARBA00022989"/>
    </source>
</evidence>
<reference evidence="8" key="1">
    <citation type="journal article" date="2014" name="Front. Microbiol.">
        <title>High frequency of phylogenetically diverse reductive dehalogenase-homologous genes in deep subseafloor sedimentary metagenomes.</title>
        <authorList>
            <person name="Kawai M."/>
            <person name="Futagami T."/>
            <person name="Toyoda A."/>
            <person name="Takaki Y."/>
            <person name="Nishi S."/>
            <person name="Hori S."/>
            <person name="Arai W."/>
            <person name="Tsubouchi T."/>
            <person name="Morono Y."/>
            <person name="Uchiyama I."/>
            <person name="Ito T."/>
            <person name="Fujiyama A."/>
            <person name="Inagaki F."/>
            <person name="Takami H."/>
        </authorList>
    </citation>
    <scope>NUCLEOTIDE SEQUENCE</scope>
    <source>
        <strain evidence="8">Expedition CK06-06</strain>
    </source>
</reference>
<dbReference type="InterPro" id="IPR050366">
    <property type="entry name" value="BP-dependent_transpt_permease"/>
</dbReference>
<evidence type="ECO:0000256" key="3">
    <source>
        <dbReference type="ARBA" id="ARBA00022692"/>
    </source>
</evidence>
<keyword evidence="2" id="KW-0813">Transport</keyword>
<keyword evidence="5 6" id="KW-0472">Membrane</keyword>
<evidence type="ECO:0000256" key="5">
    <source>
        <dbReference type="ARBA" id="ARBA00023136"/>
    </source>
</evidence>
<dbReference type="EMBL" id="BARS01003276">
    <property type="protein sequence ID" value="GAF80347.1"/>
    <property type="molecule type" value="Genomic_DNA"/>
</dbReference>
<keyword evidence="3 6" id="KW-0812">Transmembrane</keyword>
<accession>X0SWP8</accession>
<dbReference type="AlphaFoldDB" id="X0SWP8"/>
<feature type="non-terminal residue" evidence="8">
    <location>
        <position position="1"/>
    </location>
</feature>
<evidence type="ECO:0000256" key="1">
    <source>
        <dbReference type="ARBA" id="ARBA00004651"/>
    </source>
</evidence>
<proteinExistence type="predicted"/>
<feature type="domain" description="ABC transmembrane type-1" evidence="7">
    <location>
        <begin position="2"/>
        <end position="69"/>
    </location>
</feature>
<comment type="caution">
    <text evidence="8">The sequence shown here is derived from an EMBL/GenBank/DDBJ whole genome shotgun (WGS) entry which is preliminary data.</text>
</comment>
<gene>
    <name evidence="8" type="ORF">S01H1_06334</name>
</gene>
<feature type="transmembrane region" description="Helical" evidence="6">
    <location>
        <begin position="38"/>
        <end position="58"/>
    </location>
</feature>
<name>X0SWP8_9ZZZZ</name>
<dbReference type="Pfam" id="PF00528">
    <property type="entry name" value="BPD_transp_1"/>
    <property type="match status" value="1"/>
</dbReference>
<dbReference type="InterPro" id="IPR000515">
    <property type="entry name" value="MetI-like"/>
</dbReference>
<dbReference type="GO" id="GO:0055085">
    <property type="term" value="P:transmembrane transport"/>
    <property type="evidence" value="ECO:0007669"/>
    <property type="project" value="InterPro"/>
</dbReference>
<keyword evidence="4 6" id="KW-1133">Transmembrane helix</keyword>
<evidence type="ECO:0000256" key="6">
    <source>
        <dbReference type="SAM" id="Phobius"/>
    </source>
</evidence>
<comment type="subcellular location">
    <subcellularLocation>
        <location evidence="1">Cell membrane</location>
        <topology evidence="1">Multi-pass membrane protein</topology>
    </subcellularLocation>
</comment>
<evidence type="ECO:0000313" key="8">
    <source>
        <dbReference type="EMBL" id="GAF80347.1"/>
    </source>
</evidence>
<evidence type="ECO:0000256" key="2">
    <source>
        <dbReference type="ARBA" id="ARBA00022448"/>
    </source>
</evidence>
<dbReference type="PANTHER" id="PTHR43386:SF1">
    <property type="entry name" value="D,D-DIPEPTIDE TRANSPORT SYSTEM PERMEASE PROTEIN DDPC-RELATED"/>
    <property type="match status" value="1"/>
</dbReference>
<protein>
    <recommendedName>
        <fullName evidence="7">ABC transmembrane type-1 domain-containing protein</fullName>
    </recommendedName>
</protein>